<reference evidence="7 10" key="2">
    <citation type="submission" date="2019-07" db="EMBL/GenBank/DDBJ databases">
        <title>Whole genome shotgun sequence of Staphylococcus gallinarum NBRC 109767.</title>
        <authorList>
            <person name="Hosoyama A."/>
            <person name="Uohara A."/>
            <person name="Ohji S."/>
            <person name="Ichikawa N."/>
        </authorList>
    </citation>
    <scope>NUCLEOTIDE SEQUENCE [LARGE SCALE GENOMIC DNA]</scope>
    <source>
        <strain evidence="7 10">NBRC 109767</strain>
    </source>
</reference>
<dbReference type="OrthoDB" id="9806575at2"/>
<dbReference type="GeneID" id="93845739"/>
<dbReference type="PANTHER" id="PTHR34703:SF1">
    <property type="entry name" value="ANTIPORTER SUBUNIT MNHG2-RELATED"/>
    <property type="match status" value="1"/>
</dbReference>
<evidence type="ECO:0000256" key="1">
    <source>
        <dbReference type="ARBA" id="ARBA00004651"/>
    </source>
</evidence>
<dbReference type="STRING" id="1293.SH09_11410"/>
<organism evidence="8 9">
    <name type="scientific">Staphylococcus gallinarum</name>
    <dbReference type="NCBI Taxonomy" id="1293"/>
    <lineage>
        <taxon>Bacteria</taxon>
        <taxon>Bacillati</taxon>
        <taxon>Bacillota</taxon>
        <taxon>Bacilli</taxon>
        <taxon>Bacillales</taxon>
        <taxon>Staphylococcaceae</taxon>
        <taxon>Staphylococcus</taxon>
    </lineage>
</organism>
<dbReference type="EMBL" id="BKAX01000001">
    <property type="protein sequence ID" value="GEQ04669.1"/>
    <property type="molecule type" value="Genomic_DNA"/>
</dbReference>
<keyword evidence="5 6" id="KW-1133">Transmembrane helix</keyword>
<name>A0A0D0SNM5_STAGA</name>
<feature type="transmembrane region" description="Helical" evidence="6">
    <location>
        <begin position="41"/>
        <end position="61"/>
    </location>
</feature>
<evidence type="ECO:0000256" key="5">
    <source>
        <dbReference type="ARBA" id="ARBA00022989"/>
    </source>
</evidence>
<comment type="similarity">
    <text evidence="2">Belongs to the CPA3 antiporters (TC 2.A.63) subunit G family.</text>
</comment>
<reference evidence="8 9" key="1">
    <citation type="submission" date="2018-06" db="EMBL/GenBank/DDBJ databases">
        <authorList>
            <consortium name="Pathogen Informatics"/>
            <person name="Doyle S."/>
        </authorList>
    </citation>
    <scope>NUCLEOTIDE SEQUENCE [LARGE SCALE GENOMIC DNA]</scope>
    <source>
        <strain evidence="8 9">NCTC12195</strain>
    </source>
</reference>
<keyword evidence="10" id="KW-1185">Reference proteome</keyword>
<dbReference type="NCBIfam" id="NF009237">
    <property type="entry name" value="PRK12587.1"/>
    <property type="match status" value="1"/>
</dbReference>
<gene>
    <name evidence="8" type="primary">mnhG</name>
    <name evidence="7" type="synonym">mnhG1</name>
    <name evidence="8" type="ORF">NCTC12195_01710</name>
    <name evidence="7" type="ORF">SGA02_04970</name>
</gene>
<dbReference type="EMBL" id="UHDK01000001">
    <property type="protein sequence ID" value="SUM32268.1"/>
    <property type="molecule type" value="Genomic_DNA"/>
</dbReference>
<dbReference type="NCBIfam" id="TIGR01300">
    <property type="entry name" value="CPA3_mnhG_phaG"/>
    <property type="match status" value="1"/>
</dbReference>
<dbReference type="AlphaFoldDB" id="A0A0D0SNM5"/>
<evidence type="ECO:0000313" key="9">
    <source>
        <dbReference type="Proteomes" id="UP000255277"/>
    </source>
</evidence>
<evidence type="ECO:0000313" key="10">
    <source>
        <dbReference type="Proteomes" id="UP000321057"/>
    </source>
</evidence>
<protein>
    <submittedName>
        <fullName evidence="8">Monovalent cation/H+ antiporter subunit G</fullName>
    </submittedName>
    <submittedName>
        <fullName evidence="7">Na(+)/H(+) antiporter subunit G1</fullName>
    </submittedName>
</protein>
<comment type="subcellular location">
    <subcellularLocation>
        <location evidence="1">Cell membrane</location>
        <topology evidence="1">Multi-pass membrane protein</topology>
    </subcellularLocation>
</comment>
<evidence type="ECO:0000256" key="2">
    <source>
        <dbReference type="ARBA" id="ARBA00008404"/>
    </source>
</evidence>
<dbReference type="Proteomes" id="UP000321057">
    <property type="component" value="Unassembled WGS sequence"/>
</dbReference>
<evidence type="ECO:0000256" key="6">
    <source>
        <dbReference type="SAM" id="Phobius"/>
    </source>
</evidence>
<dbReference type="GO" id="GO:0015385">
    <property type="term" value="F:sodium:proton antiporter activity"/>
    <property type="evidence" value="ECO:0007669"/>
    <property type="project" value="TreeGrafter"/>
</dbReference>
<evidence type="ECO:0000313" key="8">
    <source>
        <dbReference type="EMBL" id="SUM32268.1"/>
    </source>
</evidence>
<evidence type="ECO:0000256" key="4">
    <source>
        <dbReference type="ARBA" id="ARBA00022692"/>
    </source>
</evidence>
<dbReference type="InterPro" id="IPR005133">
    <property type="entry name" value="PhaG_MnhG_YufB"/>
</dbReference>
<dbReference type="GO" id="GO:0005886">
    <property type="term" value="C:plasma membrane"/>
    <property type="evidence" value="ECO:0007669"/>
    <property type="project" value="UniProtKB-SubCell"/>
</dbReference>
<feature type="transmembrane region" description="Helical" evidence="6">
    <location>
        <begin position="67"/>
        <end position="90"/>
    </location>
</feature>
<keyword evidence="6" id="KW-0472">Membrane</keyword>
<accession>A0A0D0SNM5</accession>
<keyword evidence="3" id="KW-0813">Transport</keyword>
<dbReference type="RefSeq" id="WP_042739773.1">
    <property type="nucleotide sequence ID" value="NZ_BKAX01000001.1"/>
</dbReference>
<dbReference type="NCBIfam" id="NF009314">
    <property type="entry name" value="PRK12674.1-2"/>
    <property type="match status" value="1"/>
</dbReference>
<keyword evidence="4 6" id="KW-0812">Transmembrane</keyword>
<dbReference type="PANTHER" id="PTHR34703">
    <property type="entry name" value="ANTIPORTER SUBUNIT MNHG2-RELATED"/>
    <property type="match status" value="1"/>
</dbReference>
<feature type="transmembrane region" description="Helical" evidence="6">
    <location>
        <begin position="6"/>
        <end position="29"/>
    </location>
</feature>
<dbReference type="Pfam" id="PF03334">
    <property type="entry name" value="PhaG_MnhG_YufB"/>
    <property type="match status" value="1"/>
</dbReference>
<evidence type="ECO:0000313" key="7">
    <source>
        <dbReference type="EMBL" id="GEQ04669.1"/>
    </source>
</evidence>
<proteinExistence type="inferred from homology"/>
<keyword evidence="3" id="KW-0050">Antiport</keyword>
<sequence>MTGTIIISIALILVVLGSIISALAAIGLVRLDDVYARSHAAGKAATLGAMLLLSGVFLFFIGRDGYVNMQLVIGILFILITGPLSSHLIIKAAYNLNTPASKRTKLDDIKKDLKDTKL</sequence>
<dbReference type="Proteomes" id="UP000255277">
    <property type="component" value="Unassembled WGS sequence"/>
</dbReference>
<evidence type="ECO:0000256" key="3">
    <source>
        <dbReference type="ARBA" id="ARBA00022449"/>
    </source>
</evidence>